<evidence type="ECO:0000313" key="2">
    <source>
        <dbReference type="EnsemblPlants" id="OMERI12G00410.1"/>
    </source>
</evidence>
<feature type="region of interest" description="Disordered" evidence="1">
    <location>
        <begin position="44"/>
        <end position="68"/>
    </location>
</feature>
<sequence length="127" mass="14828">MAMMRGCADGEKRRPHFELVSAAKKMKMTMTEDDHEEVLLACRPRKEDGKKRKKRGSEVVKPMPDDDEDDVWQKEVLLRANQLLRESAIRTRKNQELIRSLFEAKGYIDVEDEVSDDDDMDMDMQPV</sequence>
<protein>
    <submittedName>
        <fullName evidence="2">Uncharacterized protein</fullName>
    </submittedName>
</protein>
<evidence type="ECO:0000256" key="1">
    <source>
        <dbReference type="SAM" id="MobiDB-lite"/>
    </source>
</evidence>
<reference evidence="2" key="2">
    <citation type="submission" date="2018-05" db="EMBL/GenBank/DDBJ databases">
        <title>OmerRS3 (Oryza meridionalis Reference Sequence Version 3).</title>
        <authorList>
            <person name="Zhang J."/>
            <person name="Kudrna D."/>
            <person name="Lee S."/>
            <person name="Talag J."/>
            <person name="Welchert J."/>
            <person name="Wing R.A."/>
        </authorList>
    </citation>
    <scope>NUCLEOTIDE SEQUENCE [LARGE SCALE GENOMIC DNA]</scope>
    <source>
        <strain evidence="2">cv. OR44</strain>
    </source>
</reference>
<dbReference type="Proteomes" id="UP000008021">
    <property type="component" value="Chromosome 12"/>
</dbReference>
<evidence type="ECO:0000313" key="3">
    <source>
        <dbReference type="Proteomes" id="UP000008021"/>
    </source>
</evidence>
<dbReference type="EnsemblPlants" id="OMERI12G00410.1">
    <property type="protein sequence ID" value="OMERI12G00410.1"/>
    <property type="gene ID" value="OMERI12G00410"/>
</dbReference>
<reference evidence="2" key="1">
    <citation type="submission" date="2015-04" db="UniProtKB">
        <authorList>
            <consortium name="EnsemblPlants"/>
        </authorList>
    </citation>
    <scope>IDENTIFICATION</scope>
</reference>
<name>A0A0E0F923_9ORYZ</name>
<dbReference type="AlphaFoldDB" id="A0A0E0F923"/>
<keyword evidence="3" id="KW-1185">Reference proteome</keyword>
<organism evidence="2">
    <name type="scientific">Oryza meridionalis</name>
    <dbReference type="NCBI Taxonomy" id="40149"/>
    <lineage>
        <taxon>Eukaryota</taxon>
        <taxon>Viridiplantae</taxon>
        <taxon>Streptophyta</taxon>
        <taxon>Embryophyta</taxon>
        <taxon>Tracheophyta</taxon>
        <taxon>Spermatophyta</taxon>
        <taxon>Magnoliopsida</taxon>
        <taxon>Liliopsida</taxon>
        <taxon>Poales</taxon>
        <taxon>Poaceae</taxon>
        <taxon>BOP clade</taxon>
        <taxon>Oryzoideae</taxon>
        <taxon>Oryzeae</taxon>
        <taxon>Oryzinae</taxon>
        <taxon>Oryza</taxon>
    </lineage>
</organism>
<accession>A0A0E0F923</accession>
<dbReference type="HOGENOM" id="CLU_152203_0_0_1"/>
<proteinExistence type="predicted"/>
<dbReference type="Gramene" id="OMERI12G00410.1">
    <property type="protein sequence ID" value="OMERI12G00410.1"/>
    <property type="gene ID" value="OMERI12G00410"/>
</dbReference>